<sequence>MSTDRTRRQALYSPETLADMGEKLAAQLAELSARPCVDKCDAMVRELAEATTAVHRLRSALRGHHE</sequence>
<organism evidence="1 2">
    <name type="scientific">Lysobacter arseniciresistens ZS79</name>
    <dbReference type="NCBI Taxonomy" id="913325"/>
    <lineage>
        <taxon>Bacteria</taxon>
        <taxon>Pseudomonadati</taxon>
        <taxon>Pseudomonadota</taxon>
        <taxon>Gammaproteobacteria</taxon>
        <taxon>Lysobacterales</taxon>
        <taxon>Lysobacteraceae</taxon>
        <taxon>Novilysobacter</taxon>
    </lineage>
</organism>
<comment type="caution">
    <text evidence="1">The sequence shown here is derived from an EMBL/GenBank/DDBJ whole genome shotgun (WGS) entry which is preliminary data.</text>
</comment>
<accession>A0A0A0ET95</accession>
<name>A0A0A0ET95_9GAMM</name>
<dbReference type="EMBL" id="AVPT01000029">
    <property type="protein sequence ID" value="KGM54176.1"/>
    <property type="molecule type" value="Genomic_DNA"/>
</dbReference>
<gene>
    <name evidence="1" type="ORF">N799_09850</name>
</gene>
<reference evidence="1 2" key="1">
    <citation type="journal article" date="2015" name="Stand. Genomic Sci.">
        <title>Genomic information of the arsenic-resistant bacterium Lysobacter arseniciresistens type strain ZS79(T) and comparison of Lysobacter draft genomes.</title>
        <authorList>
            <person name="Liu L."/>
            <person name="Zhang S."/>
            <person name="Luo M."/>
            <person name="Wang G."/>
        </authorList>
    </citation>
    <scope>NUCLEOTIDE SEQUENCE [LARGE SCALE GENOMIC DNA]</scope>
    <source>
        <strain evidence="1 2">ZS79</strain>
    </source>
</reference>
<protein>
    <submittedName>
        <fullName evidence="1">Uncharacterized protein</fullName>
    </submittedName>
</protein>
<dbReference type="AlphaFoldDB" id="A0A0A0ET95"/>
<dbReference type="RefSeq" id="WP_036212691.1">
    <property type="nucleotide sequence ID" value="NZ_AVPT01000029.1"/>
</dbReference>
<keyword evidence="2" id="KW-1185">Reference proteome</keyword>
<evidence type="ECO:0000313" key="2">
    <source>
        <dbReference type="Proteomes" id="UP000029989"/>
    </source>
</evidence>
<dbReference type="Proteomes" id="UP000029989">
    <property type="component" value="Unassembled WGS sequence"/>
</dbReference>
<proteinExistence type="predicted"/>
<evidence type="ECO:0000313" key="1">
    <source>
        <dbReference type="EMBL" id="KGM54176.1"/>
    </source>
</evidence>